<reference evidence="1" key="2">
    <citation type="submission" date="2023-01" db="EMBL/GenBank/DDBJ databases">
        <authorList>
            <person name="Petersen C."/>
        </authorList>
    </citation>
    <scope>NUCLEOTIDE SEQUENCE</scope>
    <source>
        <strain evidence="1">IBT 12815</strain>
    </source>
</reference>
<proteinExistence type="predicted"/>
<protein>
    <submittedName>
        <fullName evidence="1">Uncharacterized protein</fullName>
    </submittedName>
</protein>
<name>A0AAD6DUM8_9EURO</name>
<gene>
    <name evidence="1" type="ORF">N7537_010459</name>
</gene>
<dbReference type="RefSeq" id="XP_056750181.1">
    <property type="nucleotide sequence ID" value="XM_056901513.1"/>
</dbReference>
<evidence type="ECO:0000313" key="2">
    <source>
        <dbReference type="Proteomes" id="UP001213799"/>
    </source>
</evidence>
<dbReference type="AlphaFoldDB" id="A0AAD6DUM8"/>
<dbReference type="EMBL" id="JAQJAE010000005">
    <property type="protein sequence ID" value="KAJ5593555.1"/>
    <property type="molecule type" value="Genomic_DNA"/>
</dbReference>
<reference evidence="1" key="1">
    <citation type="journal article" date="2023" name="IMA Fungus">
        <title>Comparative genomic study of the Penicillium genus elucidates a diverse pangenome and 15 lateral gene transfer events.</title>
        <authorList>
            <person name="Petersen C."/>
            <person name="Sorensen T."/>
            <person name="Nielsen M.R."/>
            <person name="Sondergaard T.E."/>
            <person name="Sorensen J.L."/>
            <person name="Fitzpatrick D.A."/>
            <person name="Frisvad J.C."/>
            <person name="Nielsen K.L."/>
        </authorList>
    </citation>
    <scope>NUCLEOTIDE SEQUENCE</scope>
    <source>
        <strain evidence="1">IBT 12815</strain>
    </source>
</reference>
<dbReference type="GeneID" id="81591755"/>
<evidence type="ECO:0000313" key="1">
    <source>
        <dbReference type="EMBL" id="KAJ5593555.1"/>
    </source>
</evidence>
<accession>A0AAD6DUM8</accession>
<organism evidence="1 2">
    <name type="scientific">Penicillium hordei</name>
    <dbReference type="NCBI Taxonomy" id="40994"/>
    <lineage>
        <taxon>Eukaryota</taxon>
        <taxon>Fungi</taxon>
        <taxon>Dikarya</taxon>
        <taxon>Ascomycota</taxon>
        <taxon>Pezizomycotina</taxon>
        <taxon>Eurotiomycetes</taxon>
        <taxon>Eurotiomycetidae</taxon>
        <taxon>Eurotiales</taxon>
        <taxon>Aspergillaceae</taxon>
        <taxon>Penicillium</taxon>
    </lineage>
</organism>
<comment type="caution">
    <text evidence="1">The sequence shown here is derived from an EMBL/GenBank/DDBJ whole genome shotgun (WGS) entry which is preliminary data.</text>
</comment>
<keyword evidence="2" id="KW-1185">Reference proteome</keyword>
<sequence>MHRKGRPQGRVVVIVAGELQPVVGKLVLSRLLDELVGIFCAGYKADSTSRTTVVYKETTIPAKWQN</sequence>
<dbReference type="Proteomes" id="UP001213799">
    <property type="component" value="Unassembled WGS sequence"/>
</dbReference>